<dbReference type="EMBL" id="CM044702">
    <property type="protein sequence ID" value="KAI5675750.1"/>
    <property type="molecule type" value="Genomic_DNA"/>
</dbReference>
<organism evidence="1 2">
    <name type="scientific">Catharanthus roseus</name>
    <name type="common">Madagascar periwinkle</name>
    <name type="synonym">Vinca rosea</name>
    <dbReference type="NCBI Taxonomy" id="4058"/>
    <lineage>
        <taxon>Eukaryota</taxon>
        <taxon>Viridiplantae</taxon>
        <taxon>Streptophyta</taxon>
        <taxon>Embryophyta</taxon>
        <taxon>Tracheophyta</taxon>
        <taxon>Spermatophyta</taxon>
        <taxon>Magnoliopsida</taxon>
        <taxon>eudicotyledons</taxon>
        <taxon>Gunneridae</taxon>
        <taxon>Pentapetalae</taxon>
        <taxon>asterids</taxon>
        <taxon>lamiids</taxon>
        <taxon>Gentianales</taxon>
        <taxon>Apocynaceae</taxon>
        <taxon>Rauvolfioideae</taxon>
        <taxon>Vinceae</taxon>
        <taxon>Catharanthinae</taxon>
        <taxon>Catharanthus</taxon>
    </lineage>
</organism>
<keyword evidence="2" id="KW-1185">Reference proteome</keyword>
<dbReference type="Proteomes" id="UP001060085">
    <property type="component" value="Linkage Group LG02"/>
</dbReference>
<reference evidence="2" key="1">
    <citation type="journal article" date="2023" name="Nat. Plants">
        <title>Single-cell RNA sequencing provides a high-resolution roadmap for understanding the multicellular compartmentation of specialized metabolism.</title>
        <authorList>
            <person name="Sun S."/>
            <person name="Shen X."/>
            <person name="Li Y."/>
            <person name="Li Y."/>
            <person name="Wang S."/>
            <person name="Li R."/>
            <person name="Zhang H."/>
            <person name="Shen G."/>
            <person name="Guo B."/>
            <person name="Wei J."/>
            <person name="Xu J."/>
            <person name="St-Pierre B."/>
            <person name="Chen S."/>
            <person name="Sun C."/>
        </authorList>
    </citation>
    <scope>NUCLEOTIDE SEQUENCE [LARGE SCALE GENOMIC DNA]</scope>
</reference>
<sequence>MQAQQLGHTYSLTPKKLFSTFLLIITRLKFRQIMVQTSIYFLQQVVSELQLGSPAPATINDSRSEGTVEFLRSSQYGLSLSNVKNALKSIDLDLQKENKSHSENLFAKIFLYEEELTEGNLLVIVLKVKGDPNHESKTKFDSFMLKIGFSKSNYNSCLYYSGTNIDSTIYLLLYHNFSTAALLSFRPPATAGSSESFLIDPCSLYV</sequence>
<accession>A0ACC0BT00</accession>
<proteinExistence type="predicted"/>
<protein>
    <submittedName>
        <fullName evidence="1">Uncharacterized protein</fullName>
    </submittedName>
</protein>
<evidence type="ECO:0000313" key="1">
    <source>
        <dbReference type="EMBL" id="KAI5675750.1"/>
    </source>
</evidence>
<evidence type="ECO:0000313" key="2">
    <source>
        <dbReference type="Proteomes" id="UP001060085"/>
    </source>
</evidence>
<name>A0ACC0BT00_CATRO</name>
<comment type="caution">
    <text evidence="1">The sequence shown here is derived from an EMBL/GenBank/DDBJ whole genome shotgun (WGS) entry which is preliminary data.</text>
</comment>
<gene>
    <name evidence="1" type="ORF">M9H77_06700</name>
</gene>